<evidence type="ECO:0000256" key="1">
    <source>
        <dbReference type="SAM" id="MobiDB-lite"/>
    </source>
</evidence>
<accession>A0A9P7B3G3</accession>
<feature type="compositionally biased region" description="Low complexity" evidence="1">
    <location>
        <begin position="1"/>
        <end position="12"/>
    </location>
</feature>
<feature type="compositionally biased region" description="Pro residues" evidence="1">
    <location>
        <begin position="395"/>
        <end position="414"/>
    </location>
</feature>
<feature type="compositionally biased region" description="Gly residues" evidence="1">
    <location>
        <begin position="371"/>
        <end position="392"/>
    </location>
</feature>
<proteinExistence type="predicted"/>
<dbReference type="Proteomes" id="UP000777482">
    <property type="component" value="Unassembled WGS sequence"/>
</dbReference>
<dbReference type="AlphaFoldDB" id="A0A9P7B3G3"/>
<gene>
    <name evidence="2" type="ORF">C6P46_007108</name>
</gene>
<feature type="compositionally biased region" description="Low complexity" evidence="1">
    <location>
        <begin position="201"/>
        <end position="211"/>
    </location>
</feature>
<feature type="region of interest" description="Disordered" evidence="1">
    <location>
        <begin position="195"/>
        <end position="239"/>
    </location>
</feature>
<evidence type="ECO:0000313" key="2">
    <source>
        <dbReference type="EMBL" id="KAG0656449.1"/>
    </source>
</evidence>
<organism evidence="2 3">
    <name type="scientific">Rhodotorula mucilaginosa</name>
    <name type="common">Yeast</name>
    <name type="synonym">Rhodotorula rubra</name>
    <dbReference type="NCBI Taxonomy" id="5537"/>
    <lineage>
        <taxon>Eukaryota</taxon>
        <taxon>Fungi</taxon>
        <taxon>Dikarya</taxon>
        <taxon>Basidiomycota</taxon>
        <taxon>Pucciniomycotina</taxon>
        <taxon>Microbotryomycetes</taxon>
        <taxon>Sporidiobolales</taxon>
        <taxon>Sporidiobolaceae</taxon>
        <taxon>Rhodotorula</taxon>
    </lineage>
</organism>
<dbReference type="OrthoDB" id="2501121at2759"/>
<sequence length="414" mass="44779">MDESSKSNSSTSEPRPPPDRNPDALPPMPPQAIPPPTPDLHALLRGALPPPPGQPAHNRHTAVVKGPKPSSEKLDERCWTFTSQSNARRALGREPQTTMYCYLNLRNVIADLVPVPGAHNAFLARDAPPGSPAAVEAERKLKERTMRKVPVPADGDDKTTPQYHWPWLDGRYLYIATGRANVARHMAEMGGAASQDVLEGATRPPTAARAASGLETEPESKPTRPRRRSLPTGPTLDEGKLGAWDMLQRIEDRVEKAEAERALPGKREEELMRRALGFEPKDSERLISLSDAYSSTLQRLHAHLIRIYSPGLRNLARLPETFTDGTQTRMLDTVAGRLTDGSAVRLVGRMWDSLGSVRTQLEERRKRRGGGEGTGTGGADGLGPGGGGGMGGSQPPLPPPPPPRPPVFPPAEGV</sequence>
<feature type="region of interest" description="Disordered" evidence="1">
    <location>
        <begin position="358"/>
        <end position="414"/>
    </location>
</feature>
<reference evidence="2 3" key="1">
    <citation type="submission" date="2020-11" db="EMBL/GenBank/DDBJ databases">
        <title>Kefir isolates.</title>
        <authorList>
            <person name="Marcisauskas S."/>
            <person name="Kim Y."/>
            <person name="Blasche S."/>
        </authorList>
    </citation>
    <scope>NUCLEOTIDE SEQUENCE [LARGE SCALE GENOMIC DNA]</scope>
    <source>
        <strain evidence="2 3">KR</strain>
    </source>
</reference>
<protein>
    <submittedName>
        <fullName evidence="2">Uncharacterized protein</fullName>
    </submittedName>
</protein>
<comment type="caution">
    <text evidence="2">The sequence shown here is derived from an EMBL/GenBank/DDBJ whole genome shotgun (WGS) entry which is preliminary data.</text>
</comment>
<evidence type="ECO:0000313" key="3">
    <source>
        <dbReference type="Proteomes" id="UP000777482"/>
    </source>
</evidence>
<feature type="compositionally biased region" description="Pro residues" evidence="1">
    <location>
        <begin position="24"/>
        <end position="38"/>
    </location>
</feature>
<keyword evidence="3" id="KW-1185">Reference proteome</keyword>
<feature type="region of interest" description="Disordered" evidence="1">
    <location>
        <begin position="1"/>
        <end position="75"/>
    </location>
</feature>
<name>A0A9P7B3G3_RHOMI</name>
<dbReference type="EMBL" id="PUHQ01000097">
    <property type="protein sequence ID" value="KAG0656449.1"/>
    <property type="molecule type" value="Genomic_DNA"/>
</dbReference>